<proteinExistence type="predicted"/>
<evidence type="ECO:0000313" key="3">
    <source>
        <dbReference type="Proteomes" id="UP000318538"/>
    </source>
</evidence>
<feature type="transmembrane region" description="Helical" evidence="1">
    <location>
        <begin position="36"/>
        <end position="55"/>
    </location>
</feature>
<keyword evidence="3" id="KW-1185">Reference proteome</keyword>
<keyword evidence="1" id="KW-0472">Membrane</keyword>
<evidence type="ECO:0000256" key="1">
    <source>
        <dbReference type="SAM" id="Phobius"/>
    </source>
</evidence>
<name>A0A517N3P8_9BACT</name>
<evidence type="ECO:0000313" key="2">
    <source>
        <dbReference type="EMBL" id="QDT01755.1"/>
    </source>
</evidence>
<reference evidence="2 3" key="1">
    <citation type="submission" date="2019-02" db="EMBL/GenBank/DDBJ databases">
        <title>Deep-cultivation of Planctomycetes and their phenomic and genomic characterization uncovers novel biology.</title>
        <authorList>
            <person name="Wiegand S."/>
            <person name="Jogler M."/>
            <person name="Boedeker C."/>
            <person name="Pinto D."/>
            <person name="Vollmers J."/>
            <person name="Rivas-Marin E."/>
            <person name="Kohn T."/>
            <person name="Peeters S.H."/>
            <person name="Heuer A."/>
            <person name="Rast P."/>
            <person name="Oberbeckmann S."/>
            <person name="Bunk B."/>
            <person name="Jeske O."/>
            <person name="Meyerdierks A."/>
            <person name="Storesund J.E."/>
            <person name="Kallscheuer N."/>
            <person name="Luecker S."/>
            <person name="Lage O.M."/>
            <person name="Pohl T."/>
            <person name="Merkel B.J."/>
            <person name="Hornburger P."/>
            <person name="Mueller R.-W."/>
            <person name="Bruemmer F."/>
            <person name="Labrenz M."/>
            <person name="Spormann A.M."/>
            <person name="Op den Camp H."/>
            <person name="Overmann J."/>
            <person name="Amann R."/>
            <person name="Jetten M.S.M."/>
            <person name="Mascher T."/>
            <person name="Medema M.H."/>
            <person name="Devos D.P."/>
            <person name="Kaster A.-K."/>
            <person name="Ovreas L."/>
            <person name="Rohde M."/>
            <person name="Galperin M.Y."/>
            <person name="Jogler C."/>
        </authorList>
    </citation>
    <scope>NUCLEOTIDE SEQUENCE [LARGE SCALE GENOMIC DNA]</scope>
    <source>
        <strain evidence="2 3">K22_7</strain>
    </source>
</reference>
<dbReference type="KEGG" id="rlc:K227x_01230"/>
<keyword evidence="1" id="KW-0812">Transmembrane</keyword>
<dbReference type="Proteomes" id="UP000318538">
    <property type="component" value="Chromosome"/>
</dbReference>
<dbReference type="EMBL" id="CP036525">
    <property type="protein sequence ID" value="QDT01755.1"/>
    <property type="molecule type" value="Genomic_DNA"/>
</dbReference>
<keyword evidence="1" id="KW-1133">Transmembrane helix</keyword>
<gene>
    <name evidence="2" type="ORF">K227x_01230</name>
</gene>
<protein>
    <submittedName>
        <fullName evidence="2">Uncharacterized protein</fullName>
    </submittedName>
</protein>
<dbReference type="AlphaFoldDB" id="A0A517N3P8"/>
<organism evidence="2 3">
    <name type="scientific">Rubripirellula lacrimiformis</name>
    <dbReference type="NCBI Taxonomy" id="1930273"/>
    <lineage>
        <taxon>Bacteria</taxon>
        <taxon>Pseudomonadati</taxon>
        <taxon>Planctomycetota</taxon>
        <taxon>Planctomycetia</taxon>
        <taxon>Pirellulales</taxon>
        <taxon>Pirellulaceae</taxon>
        <taxon>Rubripirellula</taxon>
    </lineage>
</organism>
<accession>A0A517N3P8</accession>
<sequence length="58" mass="6552">MFKSFVQEARRLAPVVTWVLLPVASARRVPRSALARLLGQFLVRLPLMLMILAAVQYS</sequence>